<dbReference type="KEGG" id="mod:AS202_00115"/>
<dbReference type="CDD" id="cd16325">
    <property type="entry name" value="LolA"/>
    <property type="match status" value="1"/>
</dbReference>
<dbReference type="InterPro" id="IPR029046">
    <property type="entry name" value="LolA/LolB/LppX"/>
</dbReference>
<feature type="chain" id="PRO_5042591188" description="Outer membrane lipoprotein carrier protein LolA" evidence="2">
    <location>
        <begin position="20"/>
        <end position="212"/>
    </location>
</feature>
<gene>
    <name evidence="3" type="ORF">AS202_00115</name>
</gene>
<organism evidence="3 4">
    <name type="scientific">Myroides odoratimimus</name>
    <dbReference type="NCBI Taxonomy" id="76832"/>
    <lineage>
        <taxon>Bacteria</taxon>
        <taxon>Pseudomonadati</taxon>
        <taxon>Bacteroidota</taxon>
        <taxon>Flavobacteriia</taxon>
        <taxon>Flavobacteriales</taxon>
        <taxon>Flavobacteriaceae</taxon>
        <taxon>Myroides</taxon>
    </lineage>
</organism>
<proteinExistence type="predicted"/>
<evidence type="ECO:0000256" key="2">
    <source>
        <dbReference type="SAM" id="SignalP"/>
    </source>
</evidence>
<sequence length="212" mass="24275">MRKIIALIGIVLFAFSANAQSSQRAKNYLLEVTKKINGYENISIDFSFNQKGASKDFDGKGHLDLKKDLYNLTFMGIKKIYDGKKIYTISDEDEEVTVSKFNEKNADGILPSQMLTFFNQGYTFQWDILQNVDGKKVQYIKLIPTDKKSVIKEVYLGIDTATKDIYNKIQVNKDGSKSTLTVNSFKTNQSMSKNHFTFTQSLYPNYYINNID</sequence>
<evidence type="ECO:0000313" key="4">
    <source>
        <dbReference type="Proteomes" id="UP000069030"/>
    </source>
</evidence>
<evidence type="ECO:0000256" key="1">
    <source>
        <dbReference type="ARBA" id="ARBA00022729"/>
    </source>
</evidence>
<dbReference type="AlphaFoldDB" id="A0AAI8C2J1"/>
<dbReference type="EMBL" id="CP013690">
    <property type="protein sequence ID" value="ALU24700.1"/>
    <property type="molecule type" value="Genomic_DNA"/>
</dbReference>
<accession>A0AAI8C2J1</accession>
<reference evidence="3 4" key="1">
    <citation type="journal article" date="2016" name="J. Zhejiang Univ. Sci. B">
        <title>Antibiotic resistance mechanisms of Myroides sp.</title>
        <authorList>
            <person name="Hu S."/>
            <person name="Yuan S."/>
            <person name="Qu H."/>
            <person name="Jiang T."/>
            <person name="Zhou Y."/>
            <person name="Wang M."/>
            <person name="Ming D."/>
        </authorList>
    </citation>
    <scope>NUCLEOTIDE SEQUENCE [LARGE SCALE GENOMIC DNA]</scope>
    <source>
        <strain evidence="3 4">PR63039</strain>
    </source>
</reference>
<protein>
    <recommendedName>
        <fullName evidence="5">Outer membrane lipoprotein carrier protein LolA</fullName>
    </recommendedName>
</protein>
<dbReference type="Pfam" id="PF03548">
    <property type="entry name" value="LolA"/>
    <property type="match status" value="1"/>
</dbReference>
<keyword evidence="1 2" id="KW-0732">Signal</keyword>
<evidence type="ECO:0000313" key="3">
    <source>
        <dbReference type="EMBL" id="ALU24700.1"/>
    </source>
</evidence>
<dbReference type="RefSeq" id="WP_041893302.1">
    <property type="nucleotide sequence ID" value="NZ_CP013690.1"/>
</dbReference>
<name>A0AAI8C2J1_9FLAO</name>
<dbReference type="SUPFAM" id="SSF89392">
    <property type="entry name" value="Prokaryotic lipoproteins and lipoprotein localization factors"/>
    <property type="match status" value="1"/>
</dbReference>
<feature type="signal peptide" evidence="2">
    <location>
        <begin position="1"/>
        <end position="19"/>
    </location>
</feature>
<dbReference type="Proteomes" id="UP000069030">
    <property type="component" value="Chromosome"/>
</dbReference>
<evidence type="ECO:0008006" key="5">
    <source>
        <dbReference type="Google" id="ProtNLM"/>
    </source>
</evidence>
<dbReference type="InterPro" id="IPR004564">
    <property type="entry name" value="OM_lipoprot_carrier_LolA-like"/>
</dbReference>
<dbReference type="Gene3D" id="2.50.20.10">
    <property type="entry name" value="Lipoprotein localisation LolA/LolB/LppX"/>
    <property type="match status" value="1"/>
</dbReference>